<reference evidence="2" key="1">
    <citation type="submission" date="2018-05" db="EMBL/GenBank/DDBJ databases">
        <authorList>
            <person name="Lanie J.A."/>
            <person name="Ng W.-L."/>
            <person name="Kazmierczak K.M."/>
            <person name="Andrzejewski T.M."/>
            <person name="Davidsen T.M."/>
            <person name="Wayne K.J."/>
            <person name="Tettelin H."/>
            <person name="Glass J.I."/>
            <person name="Rusch D."/>
            <person name="Podicherti R."/>
            <person name="Tsui H.-C.T."/>
            <person name="Winkler M.E."/>
        </authorList>
    </citation>
    <scope>NUCLEOTIDE SEQUENCE</scope>
</reference>
<evidence type="ECO:0000256" key="1">
    <source>
        <dbReference type="SAM" id="Phobius"/>
    </source>
</evidence>
<sequence length="66" mass="7265">MDLGEKGISYGFPIRKTLVPHSGHLPLTAGRPFFSLVISGSLISLLSLHLTQYAVVILIFEKQSRI</sequence>
<feature type="transmembrane region" description="Helical" evidence="1">
    <location>
        <begin position="33"/>
        <end position="60"/>
    </location>
</feature>
<keyword evidence="1" id="KW-0812">Transmembrane</keyword>
<gene>
    <name evidence="2" type="ORF">METZ01_LOCUS175661</name>
</gene>
<name>A0A382CBS0_9ZZZZ</name>
<organism evidence="2">
    <name type="scientific">marine metagenome</name>
    <dbReference type="NCBI Taxonomy" id="408172"/>
    <lineage>
        <taxon>unclassified sequences</taxon>
        <taxon>metagenomes</taxon>
        <taxon>ecological metagenomes</taxon>
    </lineage>
</organism>
<proteinExistence type="predicted"/>
<accession>A0A382CBS0</accession>
<protein>
    <submittedName>
        <fullName evidence="2">Uncharacterized protein</fullName>
    </submittedName>
</protein>
<dbReference type="EMBL" id="UINC01033469">
    <property type="protein sequence ID" value="SVB22807.1"/>
    <property type="molecule type" value="Genomic_DNA"/>
</dbReference>
<keyword evidence="1" id="KW-0472">Membrane</keyword>
<dbReference type="AlphaFoldDB" id="A0A382CBS0"/>
<keyword evidence="1" id="KW-1133">Transmembrane helix</keyword>
<evidence type="ECO:0000313" key="2">
    <source>
        <dbReference type="EMBL" id="SVB22807.1"/>
    </source>
</evidence>